<comment type="caution">
    <text evidence="1">The sequence shown here is derived from an EMBL/GenBank/DDBJ whole genome shotgun (WGS) entry which is preliminary data.</text>
</comment>
<dbReference type="Proteomes" id="UP000029003">
    <property type="component" value="Unassembled WGS sequence"/>
</dbReference>
<proteinExistence type="predicted"/>
<gene>
    <name evidence="1" type="ORF">THER5_1893</name>
</gene>
<protein>
    <submittedName>
        <fullName evidence="1">Uncharacterized protein</fullName>
    </submittedName>
</protein>
<evidence type="ECO:0000313" key="2">
    <source>
        <dbReference type="Proteomes" id="UP000029003"/>
    </source>
</evidence>
<dbReference type="EMBL" id="JGZT01000006">
    <property type="protein sequence ID" value="KFJ02830.1"/>
    <property type="molecule type" value="Genomic_DNA"/>
</dbReference>
<name>A0A087E4X9_9BIFI</name>
<reference evidence="1 2" key="1">
    <citation type="submission" date="2014-03" db="EMBL/GenBank/DDBJ databases">
        <title>Genomics of Bifidobacteria.</title>
        <authorList>
            <person name="Ventura M."/>
            <person name="Milani C."/>
            <person name="Lugli G.A."/>
        </authorList>
    </citation>
    <scope>NUCLEOTIDE SEQUENCE [LARGE SCALE GENOMIC DNA]</scope>
    <source>
        <strain evidence="1 2">LMG 21395</strain>
    </source>
</reference>
<accession>A0A087E4X9</accession>
<evidence type="ECO:0000313" key="1">
    <source>
        <dbReference type="EMBL" id="KFJ02830.1"/>
    </source>
</evidence>
<organism evidence="1 2">
    <name type="scientific">Bifidobacterium thermacidophilum subsp. thermacidophilum</name>
    <dbReference type="NCBI Taxonomy" id="79262"/>
    <lineage>
        <taxon>Bacteria</taxon>
        <taxon>Bacillati</taxon>
        <taxon>Actinomycetota</taxon>
        <taxon>Actinomycetes</taxon>
        <taxon>Bifidobacteriales</taxon>
        <taxon>Bifidobacteriaceae</taxon>
        <taxon>Bifidobacterium</taxon>
    </lineage>
</organism>
<dbReference type="AlphaFoldDB" id="A0A087E4X9"/>
<sequence length="150" mass="17717">MEFVLIELSPELSFPISGGSWMYVAFHLGLHLSGLHVSCVLLALPLGDAIVQHSCRCVLPVYLLILSGRRWRKFLCMITAVRLRFAAMSESLHQMNLWCRYCSRFYFFNSREWIETNLSRTPERCFAGFRRLRILLFSRRDSGKMCYYWF</sequence>